<dbReference type="STRING" id="83784.SAMN05192564_107178"/>
<proteinExistence type="predicted"/>
<reference evidence="2" key="1">
    <citation type="submission" date="2016-10" db="EMBL/GenBank/DDBJ databases">
        <authorList>
            <person name="Varghese N."/>
            <person name="Submissions S."/>
        </authorList>
    </citation>
    <scope>NUCLEOTIDE SEQUENCE [LARGE SCALE GENOMIC DNA]</scope>
    <source>
        <strain evidence="2">LMG 24000</strain>
    </source>
</reference>
<dbReference type="Proteomes" id="UP000198638">
    <property type="component" value="Unassembled WGS sequence"/>
</dbReference>
<evidence type="ECO:0000313" key="1">
    <source>
        <dbReference type="EMBL" id="SEB16456.1"/>
    </source>
</evidence>
<gene>
    <name evidence="1" type="ORF">SAMN05192564_107178</name>
</gene>
<sequence>MMYFSSHRSTADITSCLVSRLSRVKTAGANGSTELTVGSSSHSSYFVTLTPSGHGSVIKVLRPDDSPEDPPEPELRFDIARCAV</sequence>
<protein>
    <submittedName>
        <fullName evidence="1">Uncharacterized protein</fullName>
    </submittedName>
</protein>
<keyword evidence="2" id="KW-1185">Reference proteome</keyword>
<dbReference type="AlphaFoldDB" id="A0A1H4H402"/>
<organism evidence="1 2">
    <name type="scientific">Paraburkholderia sartisoli</name>
    <dbReference type="NCBI Taxonomy" id="83784"/>
    <lineage>
        <taxon>Bacteria</taxon>
        <taxon>Pseudomonadati</taxon>
        <taxon>Pseudomonadota</taxon>
        <taxon>Betaproteobacteria</taxon>
        <taxon>Burkholderiales</taxon>
        <taxon>Burkholderiaceae</taxon>
        <taxon>Paraburkholderia</taxon>
    </lineage>
</organism>
<name>A0A1H4H402_9BURK</name>
<dbReference type="EMBL" id="FNRQ01000007">
    <property type="protein sequence ID" value="SEB16456.1"/>
    <property type="molecule type" value="Genomic_DNA"/>
</dbReference>
<evidence type="ECO:0000313" key="2">
    <source>
        <dbReference type="Proteomes" id="UP000198638"/>
    </source>
</evidence>
<accession>A0A1H4H402</accession>